<feature type="domain" description="Beta-lactamase-related" evidence="8">
    <location>
        <begin position="42"/>
        <end position="384"/>
    </location>
</feature>
<gene>
    <name evidence="9" type="ORF">EXU28_12120</name>
</gene>
<organism evidence="9 10">
    <name type="scientific">Acinetobacter wuhouensis</name>
    <dbReference type="NCBI Taxonomy" id="1879050"/>
    <lineage>
        <taxon>Bacteria</taxon>
        <taxon>Pseudomonadati</taxon>
        <taxon>Pseudomonadota</taxon>
        <taxon>Gammaproteobacteria</taxon>
        <taxon>Moraxellales</taxon>
        <taxon>Moraxellaceae</taxon>
        <taxon>Acinetobacter</taxon>
    </lineage>
</organism>
<keyword evidence="7" id="KW-0732">Signal</keyword>
<dbReference type="GO" id="GO:0046677">
    <property type="term" value="P:response to antibiotic"/>
    <property type="evidence" value="ECO:0007669"/>
    <property type="project" value="UniProtKB-UniRule"/>
</dbReference>
<comment type="caution">
    <text evidence="9">The sequence shown here is derived from an EMBL/GenBank/DDBJ whole genome shotgun (WGS) entry which is preliminary data.</text>
</comment>
<evidence type="ECO:0000256" key="2">
    <source>
        <dbReference type="ARBA" id="ARBA00007840"/>
    </source>
</evidence>
<dbReference type="PROSITE" id="PS51257">
    <property type="entry name" value="PROKAR_LIPOPROTEIN"/>
    <property type="match status" value="1"/>
</dbReference>
<dbReference type="RefSeq" id="WP_130168672.1">
    <property type="nucleotide sequence ID" value="NZ_SGSQ01000018.1"/>
</dbReference>
<name>A0A4Q7AIV5_9GAMM</name>
<keyword evidence="5 6" id="KW-0046">Antibiotic resistance</keyword>
<dbReference type="GO" id="GO:0030288">
    <property type="term" value="C:outer membrane-bounded periplasmic space"/>
    <property type="evidence" value="ECO:0007669"/>
    <property type="project" value="InterPro"/>
</dbReference>
<dbReference type="InterPro" id="IPR050491">
    <property type="entry name" value="AmpC-like"/>
</dbReference>
<sequence>MLFFNKSTAIFCFFISCTSITTANTNQAGISSDQLKVEKAINQSFQPLMKKYDVAGMAIGVIYKGKSYEQYSGLQSIADHKKVTKNTLFELGSVSKIFTAIAGTYAQNLGKMSLQDYPAQYLPALKNSEINQVTLLELATYTSGNLPLQFPDQIQTDAEIIQYFQNWHIKNPIGKYRQYSNPSIGLFGEVTAKAMKMPFKTLSEQVIYPQLDLKHTYIQVPKQQLKNYAFGYDQKNQPIRVTAGAFDTQAYGVKTNLTDLLHFINLNIDPELARATIKPAIKATHTGYYKIGDMTQALGWEKFTYPATLQTLLESNSERVVMQSNPVEKITVETGSKVFHKTGSTNGFGSYIIYIPEEKFGLVMLMNKKISNPERIKAAYEVFHSLQ</sequence>
<dbReference type="NCBIfam" id="NF033085">
    <property type="entry name" value="bla_class_C"/>
    <property type="match status" value="1"/>
</dbReference>
<reference evidence="9 10" key="1">
    <citation type="submission" date="2019-02" db="EMBL/GenBank/DDBJ databases">
        <title>The Batch Genome Submission of Acinetobacter spp. strains.</title>
        <authorList>
            <person name="Qin J."/>
            <person name="Hu Y."/>
            <person name="Ye H."/>
            <person name="Wei L."/>
            <person name="Feng Y."/>
            <person name="Zong Z."/>
        </authorList>
    </citation>
    <scope>NUCLEOTIDE SEQUENCE [LARGE SCALE GENOMIC DNA]</scope>
    <source>
        <strain evidence="9 10">WCHAW060049</strain>
    </source>
</reference>
<dbReference type="EMBL" id="SGSQ01000018">
    <property type="protein sequence ID" value="RZG45349.1"/>
    <property type="molecule type" value="Genomic_DNA"/>
</dbReference>
<evidence type="ECO:0000256" key="1">
    <source>
        <dbReference type="ARBA" id="ARBA00001526"/>
    </source>
</evidence>
<evidence type="ECO:0000256" key="3">
    <source>
        <dbReference type="ARBA" id="ARBA00012865"/>
    </source>
</evidence>
<dbReference type="PROSITE" id="PS00336">
    <property type="entry name" value="BETA_LACTAMASE_C"/>
    <property type="match status" value="1"/>
</dbReference>
<evidence type="ECO:0000256" key="7">
    <source>
        <dbReference type="SAM" id="SignalP"/>
    </source>
</evidence>
<keyword evidence="4 6" id="KW-0378">Hydrolase</keyword>
<evidence type="ECO:0000256" key="4">
    <source>
        <dbReference type="ARBA" id="ARBA00022801"/>
    </source>
</evidence>
<evidence type="ECO:0000259" key="8">
    <source>
        <dbReference type="Pfam" id="PF00144"/>
    </source>
</evidence>
<evidence type="ECO:0000313" key="10">
    <source>
        <dbReference type="Proteomes" id="UP000293863"/>
    </source>
</evidence>
<evidence type="ECO:0000313" key="9">
    <source>
        <dbReference type="EMBL" id="RZG45349.1"/>
    </source>
</evidence>
<comment type="similarity">
    <text evidence="2 6">Belongs to the class-C beta-lactamase family.</text>
</comment>
<dbReference type="Gene3D" id="3.40.710.10">
    <property type="entry name" value="DD-peptidase/beta-lactamase superfamily"/>
    <property type="match status" value="1"/>
</dbReference>
<evidence type="ECO:0000256" key="6">
    <source>
        <dbReference type="RuleBase" id="RU361140"/>
    </source>
</evidence>
<dbReference type="PANTHER" id="PTHR46825">
    <property type="entry name" value="D-ALANYL-D-ALANINE-CARBOXYPEPTIDASE/ENDOPEPTIDASE AMPH"/>
    <property type="match status" value="1"/>
</dbReference>
<evidence type="ECO:0000256" key="5">
    <source>
        <dbReference type="ARBA" id="ARBA00023251"/>
    </source>
</evidence>
<dbReference type="AlphaFoldDB" id="A0A4Q7AIV5"/>
<keyword evidence="10" id="KW-1185">Reference proteome</keyword>
<dbReference type="InterPro" id="IPR001586">
    <property type="entry name" value="Beta-lactam_class-C_AS"/>
</dbReference>
<dbReference type="InterPro" id="IPR001466">
    <property type="entry name" value="Beta-lactam-related"/>
</dbReference>
<dbReference type="InterPro" id="IPR012338">
    <property type="entry name" value="Beta-lactam/transpept-like"/>
</dbReference>
<feature type="signal peptide" evidence="7">
    <location>
        <begin position="1"/>
        <end position="23"/>
    </location>
</feature>
<dbReference type="PANTHER" id="PTHR46825:SF8">
    <property type="entry name" value="BETA-LACTAMASE-RELATED"/>
    <property type="match status" value="1"/>
</dbReference>
<dbReference type="Proteomes" id="UP000293863">
    <property type="component" value="Unassembled WGS sequence"/>
</dbReference>
<proteinExistence type="inferred from homology"/>
<dbReference type="Pfam" id="PF00144">
    <property type="entry name" value="Beta-lactamase"/>
    <property type="match status" value="1"/>
</dbReference>
<accession>A0A4Q7AIV5</accession>
<comment type="catalytic activity">
    <reaction evidence="1 6">
        <text>a beta-lactam + H2O = a substituted beta-amino acid</text>
        <dbReference type="Rhea" id="RHEA:20401"/>
        <dbReference type="ChEBI" id="CHEBI:15377"/>
        <dbReference type="ChEBI" id="CHEBI:35627"/>
        <dbReference type="ChEBI" id="CHEBI:140347"/>
        <dbReference type="EC" id="3.5.2.6"/>
    </reaction>
</comment>
<dbReference type="EC" id="3.5.2.6" evidence="3 6"/>
<feature type="chain" id="PRO_5020837240" description="Beta-lactamase" evidence="7">
    <location>
        <begin position="24"/>
        <end position="387"/>
    </location>
</feature>
<dbReference type="GO" id="GO:0008800">
    <property type="term" value="F:beta-lactamase activity"/>
    <property type="evidence" value="ECO:0007669"/>
    <property type="project" value="UniProtKB-UniRule"/>
</dbReference>
<dbReference type="InterPro" id="IPR058136">
    <property type="entry name" value="AmpC"/>
</dbReference>
<dbReference type="SUPFAM" id="SSF56601">
    <property type="entry name" value="beta-lactamase/transpeptidase-like"/>
    <property type="match status" value="1"/>
</dbReference>
<protein>
    <recommendedName>
        <fullName evidence="3 6">Beta-lactamase</fullName>
        <ecNumber evidence="3 6">3.5.2.6</ecNumber>
    </recommendedName>
</protein>
<dbReference type="GO" id="GO:0017001">
    <property type="term" value="P:antibiotic catabolic process"/>
    <property type="evidence" value="ECO:0007669"/>
    <property type="project" value="InterPro"/>
</dbReference>